<comment type="similarity">
    <text evidence="1">Belongs to the DNA polymerase type-Y family.</text>
</comment>
<reference evidence="7 8" key="1">
    <citation type="submission" date="2020-08" db="EMBL/GenBank/DDBJ databases">
        <title>Genomic Encyclopedia of Type Strains, Phase IV (KMG-IV): sequencing the most valuable type-strain genomes for metagenomic binning, comparative biology and taxonomic classification.</title>
        <authorList>
            <person name="Goeker M."/>
        </authorList>
    </citation>
    <scope>NUCLEOTIDE SEQUENCE [LARGE SCALE GENOMIC DNA]</scope>
    <source>
        <strain evidence="7 8">DSM 24448</strain>
    </source>
</reference>
<dbReference type="InterPro" id="IPR043128">
    <property type="entry name" value="Rev_trsase/Diguanyl_cyclase"/>
</dbReference>
<evidence type="ECO:0000313" key="8">
    <source>
        <dbReference type="Proteomes" id="UP000548978"/>
    </source>
</evidence>
<comment type="subunit">
    <text evidence="2">Monomer.</text>
</comment>
<name>A0A7W9E7W1_9CAUL</name>
<dbReference type="GO" id="GO:0042276">
    <property type="term" value="P:error-prone translesion synthesis"/>
    <property type="evidence" value="ECO:0007669"/>
    <property type="project" value="TreeGrafter"/>
</dbReference>
<dbReference type="InterPro" id="IPR001126">
    <property type="entry name" value="UmuC"/>
</dbReference>
<evidence type="ECO:0000256" key="2">
    <source>
        <dbReference type="ARBA" id="ARBA00011245"/>
    </source>
</evidence>
<dbReference type="EC" id="2.7.7.7" evidence="3"/>
<dbReference type="Pfam" id="PF11799">
    <property type="entry name" value="IMS_C"/>
    <property type="match status" value="1"/>
</dbReference>
<evidence type="ECO:0000256" key="1">
    <source>
        <dbReference type="ARBA" id="ARBA00010945"/>
    </source>
</evidence>
<dbReference type="EMBL" id="JACIJB010000016">
    <property type="protein sequence ID" value="MBB5661792.1"/>
    <property type="molecule type" value="Genomic_DNA"/>
</dbReference>
<protein>
    <recommendedName>
        <fullName evidence="3">DNA-directed DNA polymerase</fullName>
        <ecNumber evidence="3">2.7.7.7</ecNumber>
    </recommendedName>
</protein>
<dbReference type="InterPro" id="IPR017961">
    <property type="entry name" value="DNA_pol_Y-fam_little_finger"/>
</dbReference>
<accession>A0A7W9E7W1</accession>
<keyword evidence="7" id="KW-0808">Transferase</keyword>
<dbReference type="RefSeq" id="WP_123286285.1">
    <property type="nucleotide sequence ID" value="NZ_JACIJB010000016.1"/>
</dbReference>
<sequence>MKTPDDRHEDGAGLRWLFLDLNSYFASVEQQYQPDLRGRPVIVRPAPSEYTCAIAASYEARPFGIRTGTRVMDARKLCPGLAVVEARPDLYVTVHKQIMAEIDRHLPIWKVCSIDEAACELTGPQRLEANAIPLARRVQAGIQAAAGDCLRSSVGLAPSRLLAKTACGMQKPDGLTVLRADQLPGRLLDLPLSALPGVGPRMTRRLQAAGIHDMAGLWALGAAEVRRLWNSIEGERIWRGLHGLDSAEPPERPRASISHSHVLAQAMRTPDGARAVVRRLTVKCGARLRRLQLTGGSLTLIVDMPDGAPRKARRRDVASLSCTFAPTCDSFVLLKAVDRLWEGIRADIEHRPPNYVGVAVHDLRPVDSFVPDLLGWSPDQGGQSRSLLLSQALDRLNARFGKDTVSIGPRADLPSYVGAKIAFNRIPEDEEFRE</sequence>
<organism evidence="7 8">
    <name type="scientific">Brevundimonas halotolerans</name>
    <dbReference type="NCBI Taxonomy" id="69670"/>
    <lineage>
        <taxon>Bacteria</taxon>
        <taxon>Pseudomonadati</taxon>
        <taxon>Pseudomonadota</taxon>
        <taxon>Alphaproteobacteria</taxon>
        <taxon>Caulobacterales</taxon>
        <taxon>Caulobacteraceae</taxon>
        <taxon>Brevundimonas</taxon>
    </lineage>
</organism>
<dbReference type="PANTHER" id="PTHR11076">
    <property type="entry name" value="DNA REPAIR POLYMERASE UMUC / TRANSFERASE FAMILY MEMBER"/>
    <property type="match status" value="1"/>
</dbReference>
<comment type="function">
    <text evidence="4">Poorly processive, error-prone DNA polymerase involved in untargeted mutagenesis. Copies undamaged DNA at stalled replication forks, which arise in vivo from mismatched or misaligned primer ends. These misaligned primers can be extended by PolIV. Exhibits no 3'-5' exonuclease (proofreading) activity. May be involved in translesional synthesis, in conjunction with the beta clamp from PolIII.</text>
</comment>
<dbReference type="OrthoDB" id="9808813at2"/>
<evidence type="ECO:0000256" key="5">
    <source>
        <dbReference type="ARBA" id="ARBA00049244"/>
    </source>
</evidence>
<feature type="domain" description="UmuC" evidence="6">
    <location>
        <begin position="16"/>
        <end position="199"/>
    </location>
</feature>
<dbReference type="Pfam" id="PF00817">
    <property type="entry name" value="IMS"/>
    <property type="match status" value="1"/>
</dbReference>
<proteinExistence type="inferred from homology"/>
<dbReference type="Gene3D" id="1.10.150.20">
    <property type="entry name" value="5' to 3' exonuclease, C-terminal subdomain"/>
    <property type="match status" value="1"/>
</dbReference>
<comment type="caution">
    <text evidence="7">The sequence shown here is derived from an EMBL/GenBank/DDBJ whole genome shotgun (WGS) entry which is preliminary data.</text>
</comment>
<evidence type="ECO:0000256" key="4">
    <source>
        <dbReference type="ARBA" id="ARBA00025589"/>
    </source>
</evidence>
<dbReference type="Gene3D" id="3.30.70.270">
    <property type="match status" value="1"/>
</dbReference>
<dbReference type="InterPro" id="IPR050116">
    <property type="entry name" value="DNA_polymerase-Y"/>
</dbReference>
<keyword evidence="7" id="KW-0548">Nucleotidyltransferase</keyword>
<dbReference type="SUPFAM" id="SSF56672">
    <property type="entry name" value="DNA/RNA polymerases"/>
    <property type="match status" value="1"/>
</dbReference>
<dbReference type="PANTHER" id="PTHR11076:SF34">
    <property type="entry name" value="PROTEIN UMUC"/>
    <property type="match status" value="1"/>
</dbReference>
<dbReference type="GO" id="GO:0009432">
    <property type="term" value="P:SOS response"/>
    <property type="evidence" value="ECO:0007669"/>
    <property type="project" value="TreeGrafter"/>
</dbReference>
<keyword evidence="8" id="KW-1185">Reference proteome</keyword>
<comment type="catalytic activity">
    <reaction evidence="5">
        <text>DNA(n) + a 2'-deoxyribonucleoside 5'-triphosphate = DNA(n+1) + diphosphate</text>
        <dbReference type="Rhea" id="RHEA:22508"/>
        <dbReference type="Rhea" id="RHEA-COMP:17339"/>
        <dbReference type="Rhea" id="RHEA-COMP:17340"/>
        <dbReference type="ChEBI" id="CHEBI:33019"/>
        <dbReference type="ChEBI" id="CHEBI:61560"/>
        <dbReference type="ChEBI" id="CHEBI:173112"/>
        <dbReference type="EC" id="2.7.7.7"/>
    </reaction>
</comment>
<dbReference type="Gene3D" id="3.40.1170.60">
    <property type="match status" value="1"/>
</dbReference>
<dbReference type="Proteomes" id="UP000548978">
    <property type="component" value="Unassembled WGS sequence"/>
</dbReference>
<evidence type="ECO:0000259" key="6">
    <source>
        <dbReference type="PROSITE" id="PS50173"/>
    </source>
</evidence>
<evidence type="ECO:0000256" key="3">
    <source>
        <dbReference type="ARBA" id="ARBA00012417"/>
    </source>
</evidence>
<dbReference type="GO" id="GO:0003684">
    <property type="term" value="F:damaged DNA binding"/>
    <property type="evidence" value="ECO:0007669"/>
    <property type="project" value="InterPro"/>
</dbReference>
<dbReference type="GO" id="GO:0005829">
    <property type="term" value="C:cytosol"/>
    <property type="evidence" value="ECO:0007669"/>
    <property type="project" value="TreeGrafter"/>
</dbReference>
<dbReference type="AlphaFoldDB" id="A0A7W9E7W1"/>
<dbReference type="GO" id="GO:0006281">
    <property type="term" value="P:DNA repair"/>
    <property type="evidence" value="ECO:0007669"/>
    <property type="project" value="InterPro"/>
</dbReference>
<dbReference type="PROSITE" id="PS50173">
    <property type="entry name" value="UMUC"/>
    <property type="match status" value="1"/>
</dbReference>
<gene>
    <name evidence="7" type="ORF">FHS65_002562</name>
</gene>
<dbReference type="CDD" id="cd00424">
    <property type="entry name" value="PolY"/>
    <property type="match status" value="1"/>
</dbReference>
<dbReference type="InterPro" id="IPR043502">
    <property type="entry name" value="DNA/RNA_pol_sf"/>
</dbReference>
<dbReference type="GO" id="GO:0003887">
    <property type="term" value="F:DNA-directed DNA polymerase activity"/>
    <property type="evidence" value="ECO:0007669"/>
    <property type="project" value="UniProtKB-EC"/>
</dbReference>
<evidence type="ECO:0000313" key="7">
    <source>
        <dbReference type="EMBL" id="MBB5661792.1"/>
    </source>
</evidence>